<accession>A0A7X1F9J2</accession>
<dbReference type="InterPro" id="IPR006260">
    <property type="entry name" value="TonB/TolA_C"/>
</dbReference>
<gene>
    <name evidence="13" type="ORF">H7F49_14500</name>
</gene>
<reference evidence="13 14" key="1">
    <citation type="submission" date="2020-08" db="EMBL/GenBank/DDBJ databases">
        <title>The genome sequence of Novosphingobium flavum 4Y4.</title>
        <authorList>
            <person name="Liu Y."/>
        </authorList>
    </citation>
    <scope>NUCLEOTIDE SEQUENCE [LARGE SCALE GENOMIC DNA]</scope>
    <source>
        <strain evidence="13 14">4Y4</strain>
    </source>
</reference>
<evidence type="ECO:0000313" key="13">
    <source>
        <dbReference type="EMBL" id="MBC2652905.1"/>
    </source>
</evidence>
<keyword evidence="11" id="KW-0732">Signal</keyword>
<dbReference type="GO" id="GO:0055085">
    <property type="term" value="P:transmembrane transport"/>
    <property type="evidence" value="ECO:0007669"/>
    <property type="project" value="InterPro"/>
</dbReference>
<evidence type="ECO:0000256" key="1">
    <source>
        <dbReference type="ARBA" id="ARBA00004383"/>
    </source>
</evidence>
<dbReference type="InterPro" id="IPR037682">
    <property type="entry name" value="TonB_C"/>
</dbReference>
<evidence type="ECO:0000256" key="9">
    <source>
        <dbReference type="ARBA" id="ARBA00023136"/>
    </source>
</evidence>
<dbReference type="GO" id="GO:0030288">
    <property type="term" value="C:outer membrane-bounded periplasmic space"/>
    <property type="evidence" value="ECO:0007669"/>
    <property type="project" value="InterPro"/>
</dbReference>
<comment type="caution">
    <text evidence="13">The sequence shown here is derived from an EMBL/GenBank/DDBJ whole genome shotgun (WGS) entry which is preliminary data.</text>
</comment>
<comment type="similarity">
    <text evidence="2 10">Belongs to the TonB family.</text>
</comment>
<dbReference type="RefSeq" id="WP_185684295.1">
    <property type="nucleotide sequence ID" value="NZ_JACLAU010000029.1"/>
</dbReference>
<evidence type="ECO:0000259" key="12">
    <source>
        <dbReference type="PROSITE" id="PS52015"/>
    </source>
</evidence>
<evidence type="ECO:0000256" key="7">
    <source>
        <dbReference type="ARBA" id="ARBA00022927"/>
    </source>
</evidence>
<keyword evidence="5 10" id="KW-0997">Cell inner membrane</keyword>
<evidence type="ECO:0000256" key="5">
    <source>
        <dbReference type="ARBA" id="ARBA00022519"/>
    </source>
</evidence>
<evidence type="ECO:0000313" key="14">
    <source>
        <dbReference type="Proteomes" id="UP000520156"/>
    </source>
</evidence>
<evidence type="ECO:0000256" key="8">
    <source>
        <dbReference type="ARBA" id="ARBA00022989"/>
    </source>
</evidence>
<feature type="domain" description="TonB C-terminal" evidence="12">
    <location>
        <begin position="29"/>
        <end position="116"/>
    </location>
</feature>
<evidence type="ECO:0000256" key="2">
    <source>
        <dbReference type="ARBA" id="ARBA00006555"/>
    </source>
</evidence>
<dbReference type="PROSITE" id="PS52015">
    <property type="entry name" value="TONB_CTD"/>
    <property type="match status" value="1"/>
</dbReference>
<dbReference type="GO" id="GO:0015031">
    <property type="term" value="P:protein transport"/>
    <property type="evidence" value="ECO:0007669"/>
    <property type="project" value="UniProtKB-UniRule"/>
</dbReference>
<evidence type="ECO:0000256" key="11">
    <source>
        <dbReference type="SAM" id="SignalP"/>
    </source>
</evidence>
<dbReference type="PANTHER" id="PTHR33446">
    <property type="entry name" value="PROTEIN TONB-RELATED"/>
    <property type="match status" value="1"/>
</dbReference>
<keyword evidence="3 10" id="KW-0813">Transport</keyword>
<evidence type="ECO:0000256" key="6">
    <source>
        <dbReference type="ARBA" id="ARBA00022692"/>
    </source>
</evidence>
<dbReference type="Gene3D" id="3.30.1150.10">
    <property type="match status" value="1"/>
</dbReference>
<comment type="subcellular location">
    <subcellularLocation>
        <location evidence="1 10">Cell inner membrane</location>
        <topology evidence="1 10">Single-pass membrane protein</topology>
        <orientation evidence="1 10">Periplasmic side</orientation>
    </subcellularLocation>
</comment>
<evidence type="ECO:0000256" key="4">
    <source>
        <dbReference type="ARBA" id="ARBA00022475"/>
    </source>
</evidence>
<dbReference type="AlphaFoldDB" id="A0A7X1F9J2"/>
<dbReference type="EMBL" id="JACLAU010000029">
    <property type="protein sequence ID" value="MBC2652905.1"/>
    <property type="molecule type" value="Genomic_DNA"/>
</dbReference>
<keyword evidence="14" id="KW-1185">Reference proteome</keyword>
<proteinExistence type="inferred from homology"/>
<evidence type="ECO:0000256" key="3">
    <source>
        <dbReference type="ARBA" id="ARBA00022448"/>
    </source>
</evidence>
<dbReference type="PANTHER" id="PTHR33446:SF2">
    <property type="entry name" value="PROTEIN TONB"/>
    <property type="match status" value="1"/>
</dbReference>
<evidence type="ECO:0000256" key="10">
    <source>
        <dbReference type="RuleBase" id="RU362123"/>
    </source>
</evidence>
<organism evidence="13 14">
    <name type="scientific">Novosphingobium aerophilum</name>
    <dbReference type="NCBI Taxonomy" id="2839843"/>
    <lineage>
        <taxon>Bacteria</taxon>
        <taxon>Pseudomonadati</taxon>
        <taxon>Pseudomonadota</taxon>
        <taxon>Alphaproteobacteria</taxon>
        <taxon>Sphingomonadales</taxon>
        <taxon>Sphingomonadaceae</taxon>
        <taxon>Novosphingobium</taxon>
    </lineage>
</organism>
<dbReference type="Pfam" id="PF03544">
    <property type="entry name" value="TonB_C"/>
    <property type="match status" value="1"/>
</dbReference>
<comment type="function">
    <text evidence="10">Interacts with outer membrane receptor proteins that carry out high-affinity binding and energy dependent uptake into the periplasmic space of specific substrates. It could act to transduce energy from the cytoplasmic membrane to specific energy-requiring processes in the outer membrane, resulting in the release into the periplasm of ligands bound by these outer membrane proteins.</text>
</comment>
<dbReference type="PRINTS" id="PR01374">
    <property type="entry name" value="TONBPROTEIN"/>
</dbReference>
<dbReference type="GO" id="GO:0031992">
    <property type="term" value="F:energy transducer activity"/>
    <property type="evidence" value="ECO:0007669"/>
    <property type="project" value="InterPro"/>
</dbReference>
<protein>
    <recommendedName>
        <fullName evidence="10">Protein TonB</fullName>
    </recommendedName>
</protein>
<keyword evidence="9" id="KW-0472">Membrane</keyword>
<dbReference type="GO" id="GO:0015891">
    <property type="term" value="P:siderophore transport"/>
    <property type="evidence" value="ECO:0007669"/>
    <property type="project" value="InterPro"/>
</dbReference>
<dbReference type="InterPro" id="IPR003538">
    <property type="entry name" value="TonB"/>
</dbReference>
<name>A0A7X1F9J2_9SPHN</name>
<dbReference type="SUPFAM" id="SSF74653">
    <property type="entry name" value="TolA/TonB C-terminal domain"/>
    <property type="match status" value="1"/>
</dbReference>
<keyword evidence="6" id="KW-0812">Transmembrane</keyword>
<keyword evidence="10" id="KW-0735">Signal-anchor</keyword>
<feature type="chain" id="PRO_5030830825" description="Protein TonB" evidence="11">
    <location>
        <begin position="26"/>
        <end position="116"/>
    </location>
</feature>
<keyword evidence="8" id="KW-1133">Transmembrane helix</keyword>
<dbReference type="Proteomes" id="UP000520156">
    <property type="component" value="Unassembled WGS sequence"/>
</dbReference>
<sequence length="116" mass="12086">MFTKSLRTAVLALAASAAVATPAFAQSADWQRQVARVIASKQTYPRTAQMRGEEGTVKVKIFVAASGAIERTELVAPSGSSTLDREALALPARVGSVPPPPGGPAALTVPITWKLM</sequence>
<keyword evidence="7 10" id="KW-0653">Protein transport</keyword>
<feature type="signal peptide" evidence="11">
    <location>
        <begin position="1"/>
        <end position="25"/>
    </location>
</feature>
<dbReference type="InterPro" id="IPR051045">
    <property type="entry name" value="TonB-dependent_transducer"/>
</dbReference>
<dbReference type="NCBIfam" id="TIGR01352">
    <property type="entry name" value="tonB_Cterm"/>
    <property type="match status" value="1"/>
</dbReference>
<dbReference type="GO" id="GO:0098797">
    <property type="term" value="C:plasma membrane protein complex"/>
    <property type="evidence" value="ECO:0007669"/>
    <property type="project" value="TreeGrafter"/>
</dbReference>
<keyword evidence="4 10" id="KW-1003">Cell membrane</keyword>